<name>A0A1H0H8Y6_HALAD</name>
<organism evidence="1 2">
    <name type="scientific">Halobacillus aidingensis</name>
    <dbReference type="NCBI Taxonomy" id="240303"/>
    <lineage>
        <taxon>Bacteria</taxon>
        <taxon>Bacillati</taxon>
        <taxon>Bacillota</taxon>
        <taxon>Bacilli</taxon>
        <taxon>Bacillales</taxon>
        <taxon>Bacillaceae</taxon>
        <taxon>Halobacillus</taxon>
    </lineage>
</organism>
<evidence type="ECO:0000313" key="1">
    <source>
        <dbReference type="EMBL" id="SDO15676.1"/>
    </source>
</evidence>
<keyword evidence="2" id="KW-1185">Reference proteome</keyword>
<dbReference type="Proteomes" id="UP000198860">
    <property type="component" value="Unassembled WGS sequence"/>
</dbReference>
<proteinExistence type="predicted"/>
<sequence length="228" mass="25597">MLQQLQKMNVSLDIRHVEDSSFKNFGRILESFPGEKLIHSIEDFPVPESGNVYVPSEPALEFSDVKGSIESRYYGGMEIQIGYCNGNNSNLGGLEFHKGSEINVAATDMVLLLGHLNDMEKGTFSTDHLKAFYITRGYAIEMFQTTLHLAPCKVTKEGFKCIVILPKGTNTPLKEEEKGEDPLLFMRNKWLLAHEEHQRFVDQGAHIGIKGPNVFVQYLNDEEGGSQT</sequence>
<dbReference type="EMBL" id="FNIZ01000003">
    <property type="protein sequence ID" value="SDO15676.1"/>
    <property type="molecule type" value="Genomic_DNA"/>
</dbReference>
<protein>
    <recommendedName>
        <fullName evidence="3">DUF4867 domain-containing protein</fullName>
    </recommendedName>
</protein>
<dbReference type="InterPro" id="IPR032358">
    <property type="entry name" value="DUF4867"/>
</dbReference>
<accession>A0A1H0H8Y6</accession>
<dbReference type="Pfam" id="PF16161">
    <property type="entry name" value="DUF4867"/>
    <property type="match status" value="1"/>
</dbReference>
<evidence type="ECO:0000313" key="2">
    <source>
        <dbReference type="Proteomes" id="UP000198860"/>
    </source>
</evidence>
<dbReference type="STRING" id="240303.SAMN05421677_10397"/>
<dbReference type="OrthoDB" id="358393at2"/>
<reference evidence="2" key="1">
    <citation type="submission" date="2016-10" db="EMBL/GenBank/DDBJ databases">
        <authorList>
            <person name="Varghese N."/>
            <person name="Submissions S."/>
        </authorList>
    </citation>
    <scope>NUCLEOTIDE SEQUENCE [LARGE SCALE GENOMIC DNA]</scope>
    <source>
        <strain evidence="2">CGMCC 1.3703</strain>
    </source>
</reference>
<gene>
    <name evidence="1" type="ORF">SAMN05421677_10397</name>
</gene>
<dbReference type="RefSeq" id="WP_089651222.1">
    <property type="nucleotide sequence ID" value="NZ_FNIZ01000003.1"/>
</dbReference>
<evidence type="ECO:0008006" key="3">
    <source>
        <dbReference type="Google" id="ProtNLM"/>
    </source>
</evidence>
<dbReference type="AlphaFoldDB" id="A0A1H0H8Y6"/>